<feature type="transmembrane region" description="Helical" evidence="1">
    <location>
        <begin position="12"/>
        <end position="33"/>
    </location>
</feature>
<keyword evidence="3" id="KW-1185">Reference proteome</keyword>
<dbReference type="Pfam" id="PF11003">
    <property type="entry name" value="DUF2842"/>
    <property type="match status" value="1"/>
</dbReference>
<keyword evidence="1" id="KW-1133">Transmembrane helix</keyword>
<keyword evidence="1" id="KW-0812">Transmembrane</keyword>
<keyword evidence="1" id="KW-0472">Membrane</keyword>
<dbReference type="KEGG" id="poz:I0K15_04850"/>
<dbReference type="Proteomes" id="UP000594800">
    <property type="component" value="Chromosome"/>
</dbReference>
<reference evidence="2 3" key="1">
    <citation type="submission" date="2020-11" db="EMBL/GenBank/DDBJ databases">
        <title>Description of Pontivivens ytuae sp. nov. isolated from deep sea sediment of Mariana Trench.</title>
        <authorList>
            <person name="Wang Z."/>
            <person name="Sun Q.-L."/>
            <person name="Xu X.-D."/>
            <person name="Tang Y.-Z."/>
            <person name="Zhang J."/>
        </authorList>
    </citation>
    <scope>NUCLEOTIDE SEQUENCE [LARGE SCALE GENOMIC DNA]</scope>
    <source>
        <strain evidence="2 3">MT2928</strain>
    </source>
</reference>
<evidence type="ECO:0000313" key="3">
    <source>
        <dbReference type="Proteomes" id="UP000594800"/>
    </source>
</evidence>
<dbReference type="InterPro" id="IPR021265">
    <property type="entry name" value="DUF2842"/>
</dbReference>
<evidence type="ECO:0000313" key="2">
    <source>
        <dbReference type="EMBL" id="QPH55079.1"/>
    </source>
</evidence>
<organism evidence="2 3">
    <name type="scientific">Pontivivens ytuae</name>
    <dbReference type="NCBI Taxonomy" id="2789856"/>
    <lineage>
        <taxon>Bacteria</taxon>
        <taxon>Pseudomonadati</taxon>
        <taxon>Pseudomonadota</taxon>
        <taxon>Alphaproteobacteria</taxon>
        <taxon>Rhodobacterales</taxon>
        <taxon>Paracoccaceae</taxon>
        <taxon>Pontivivens</taxon>
    </lineage>
</organism>
<dbReference type="EMBL" id="CP064942">
    <property type="protein sequence ID" value="QPH55079.1"/>
    <property type="molecule type" value="Genomic_DNA"/>
</dbReference>
<sequence>MPMSYKARRRWSIILLLVWLPIYTIIAWVVLVSIPRQHIAIEFLMYAVAGILWALPFKNVFKGVGKPDPDG</sequence>
<proteinExistence type="predicted"/>
<dbReference type="AlphaFoldDB" id="A0A7S9LTN6"/>
<name>A0A7S9LTN6_9RHOB</name>
<feature type="transmembrane region" description="Helical" evidence="1">
    <location>
        <begin position="39"/>
        <end position="57"/>
    </location>
</feature>
<evidence type="ECO:0000256" key="1">
    <source>
        <dbReference type="SAM" id="Phobius"/>
    </source>
</evidence>
<accession>A0A7S9LTN6</accession>
<gene>
    <name evidence="2" type="ORF">I0K15_04850</name>
</gene>
<protein>
    <submittedName>
        <fullName evidence="2">DUF2842 domain-containing protein</fullName>
    </submittedName>
</protein>